<keyword evidence="1" id="KW-0732">Signal</keyword>
<feature type="domain" description="Fe/B12 periplasmic-binding" evidence="2">
    <location>
        <begin position="47"/>
        <end position="352"/>
    </location>
</feature>
<evidence type="ECO:0000313" key="4">
    <source>
        <dbReference type="Proteomes" id="UP001296921"/>
    </source>
</evidence>
<organism evidence="3 4">
    <name type="scientific">Limnobaculum allomyrinae</name>
    <dbReference type="NCBI Taxonomy" id="2791986"/>
    <lineage>
        <taxon>Bacteria</taxon>
        <taxon>Pseudomonadati</taxon>
        <taxon>Pseudomonadota</taxon>
        <taxon>Gammaproteobacteria</taxon>
        <taxon>Enterobacterales</taxon>
        <taxon>Budviciaceae</taxon>
        <taxon>Limnobaculum</taxon>
    </lineage>
</organism>
<dbReference type="InterPro" id="IPR002491">
    <property type="entry name" value="ABC_transptr_periplasmic_BD"/>
</dbReference>
<keyword evidence="4" id="KW-1185">Reference proteome</keyword>
<reference evidence="3 4" key="1">
    <citation type="submission" date="2020-11" db="EMBL/GenBank/DDBJ databases">
        <title>Insectihabitans protaetiae gen. nov. sp. nov. and Insectihabitans allomyrinae sp. nov., isolated from larvae of Protaetia brevitarsis seulensis and Allomyrina dichotoma, respectively.</title>
        <authorList>
            <person name="Lee S.D."/>
            <person name="Byeon Y.-S."/>
            <person name="Kim S.-M."/>
            <person name="Yang H.L."/>
            <person name="Kim I.S."/>
        </authorList>
    </citation>
    <scope>NUCLEOTIDE SEQUENCE [LARGE SCALE GENOMIC DNA]</scope>
    <source>
        <strain evidence="3 4">BWR-B9</strain>
    </source>
</reference>
<gene>
    <name evidence="3" type="ORF">I2494_11600</name>
</gene>
<dbReference type="Pfam" id="PF01497">
    <property type="entry name" value="Peripla_BP_2"/>
    <property type="match status" value="1"/>
</dbReference>
<dbReference type="Proteomes" id="UP001296921">
    <property type="component" value="Unassembled WGS sequence"/>
</dbReference>
<dbReference type="InterPro" id="IPR050902">
    <property type="entry name" value="ABC_Transporter_SBP"/>
</dbReference>
<proteinExistence type="predicted"/>
<dbReference type="CDD" id="cd01139">
    <property type="entry name" value="TroA_f"/>
    <property type="match status" value="1"/>
</dbReference>
<feature type="signal peptide" evidence="1">
    <location>
        <begin position="1"/>
        <end position="26"/>
    </location>
</feature>
<dbReference type="RefSeq" id="WP_218466862.1">
    <property type="nucleotide sequence ID" value="NZ_JADRCR010000005.1"/>
</dbReference>
<protein>
    <submittedName>
        <fullName evidence="3">ABC transporter substrate-binding protein</fullName>
    </submittedName>
</protein>
<dbReference type="PANTHER" id="PTHR30535">
    <property type="entry name" value="VITAMIN B12-BINDING PROTEIN"/>
    <property type="match status" value="1"/>
</dbReference>
<dbReference type="PROSITE" id="PS50983">
    <property type="entry name" value="FE_B12_PBP"/>
    <property type="match status" value="1"/>
</dbReference>
<feature type="chain" id="PRO_5046896426" evidence="1">
    <location>
        <begin position="27"/>
        <end position="379"/>
    </location>
</feature>
<comment type="caution">
    <text evidence="3">The sequence shown here is derived from an EMBL/GenBank/DDBJ whole genome shotgun (WGS) entry which is preliminary data.</text>
</comment>
<dbReference type="PANTHER" id="PTHR30535:SF34">
    <property type="entry name" value="MOLYBDATE-BINDING PROTEIN MOLA"/>
    <property type="match status" value="1"/>
</dbReference>
<name>A0ABS1ISV9_9GAMM</name>
<evidence type="ECO:0000313" key="3">
    <source>
        <dbReference type="EMBL" id="MBK5144355.1"/>
    </source>
</evidence>
<sequence>MLCPVLSVLNRLVPLVALTFSFSCFASSITVTDIAGRQVTLNAPVSRVVLADSRALVALNILNPQNPLHGIIAWDNALQVKVPDMAQAYSKKFPAIDKVPVFANPYASDFSVERALKMKPDLVIFDTGLLAKLRDSGTLNQLEKSGVPVIFIDFRQQPLTNTVASIRLLGKVFGEEKNGEKYISFYQQRLSLIQQRVATLTPQQRPTVFIERHAGMTGTDACCHTFGKGNFGEFIQAAGGNNLGSQWFETMGGEINEEQLITSQPRFYLMTAADWSQAHKGSVSIPLGYGADEQISQKMLKGLMERRSQRVLTAVKEGRVMAFYHQFYDSPFNIAAVEAIAKFLHPTLFADLDPLADLKMMHREFSSLEYQGLFWINAK</sequence>
<accession>A0ABS1ISV9</accession>
<evidence type="ECO:0000256" key="1">
    <source>
        <dbReference type="SAM" id="SignalP"/>
    </source>
</evidence>
<evidence type="ECO:0000259" key="2">
    <source>
        <dbReference type="PROSITE" id="PS50983"/>
    </source>
</evidence>
<dbReference type="EMBL" id="JADRCR010000005">
    <property type="protein sequence ID" value="MBK5144355.1"/>
    <property type="molecule type" value="Genomic_DNA"/>
</dbReference>